<evidence type="ECO:0000313" key="3">
    <source>
        <dbReference type="EMBL" id="SUZ87611.1"/>
    </source>
</evidence>
<name>A0A381R795_9ZZZZ</name>
<reference evidence="3" key="1">
    <citation type="submission" date="2018-05" db="EMBL/GenBank/DDBJ databases">
        <authorList>
            <person name="Lanie J.A."/>
            <person name="Ng W.-L."/>
            <person name="Kazmierczak K.M."/>
            <person name="Andrzejewski T.M."/>
            <person name="Davidsen T.M."/>
            <person name="Wayne K.J."/>
            <person name="Tettelin H."/>
            <person name="Glass J.I."/>
            <person name="Rusch D."/>
            <person name="Podicherti R."/>
            <person name="Tsui H.-C.T."/>
            <person name="Winkler M.E."/>
        </authorList>
    </citation>
    <scope>NUCLEOTIDE SEQUENCE</scope>
</reference>
<dbReference type="InterPro" id="IPR003773">
    <property type="entry name" value="Menaquinone_biosynth"/>
</dbReference>
<gene>
    <name evidence="3" type="ORF">METZ01_LOCUS40465</name>
</gene>
<dbReference type="PANTHER" id="PTHR37167:SF1">
    <property type="entry name" value="1,4-DIHYDROXY-6-NAPHTOATE SYNTHASE"/>
    <property type="match status" value="1"/>
</dbReference>
<keyword evidence="2" id="KW-0456">Lyase</keyword>
<sequence>MIGQSADPDDAFMAWGLASGTVDLEGIHTECVFDDIETLNEWAMEARLDLTALSAGTYPSVASEYRLLRAGASFGEKYGPLVVSREPTENQGAAAISGMRVAVPGLLTTAYLLLRTYAGNSFEPVPMRFDTIIDAVSKGCVDAGLIIHEAQLTYRDHGLHAIFEPARAWHEDKCLPVPLGVVAVKRSLGYPLCSKLAAAFEASIEAARTNPEAALAFATTHGRGLNEDVLRTFIDQYVDDITTDMGSIGIEALTKLYEGAVNKGLLQTMPPLDLL</sequence>
<dbReference type="Gene3D" id="3.40.190.10">
    <property type="entry name" value="Periplasmic binding protein-like II"/>
    <property type="match status" value="2"/>
</dbReference>
<organism evidence="3">
    <name type="scientific">marine metagenome</name>
    <dbReference type="NCBI Taxonomy" id="408172"/>
    <lineage>
        <taxon>unclassified sequences</taxon>
        <taxon>metagenomes</taxon>
        <taxon>ecological metagenomes</taxon>
    </lineage>
</organism>
<dbReference type="AlphaFoldDB" id="A0A381R795"/>
<dbReference type="Pfam" id="PF02621">
    <property type="entry name" value="VitK2_biosynth"/>
    <property type="match status" value="1"/>
</dbReference>
<dbReference type="HAMAP" id="MF_00996">
    <property type="entry name" value="MqnD"/>
    <property type="match status" value="1"/>
</dbReference>
<proteinExistence type="inferred from homology"/>
<evidence type="ECO:0008006" key="4">
    <source>
        <dbReference type="Google" id="ProtNLM"/>
    </source>
</evidence>
<dbReference type="EMBL" id="UINC01001732">
    <property type="protein sequence ID" value="SUZ87611.1"/>
    <property type="molecule type" value="Genomic_DNA"/>
</dbReference>
<dbReference type="PANTHER" id="PTHR37167">
    <property type="entry name" value="1,4-DIHYDROXY-6-NAPHTOATE SYNTHASE"/>
    <property type="match status" value="1"/>
</dbReference>
<accession>A0A381R795</accession>
<protein>
    <recommendedName>
        <fullName evidence="4">SsuA/THI5-like domain-containing protein</fullName>
    </recommendedName>
</protein>
<keyword evidence="1" id="KW-0474">Menaquinone biosynthesis</keyword>
<dbReference type="GO" id="GO:0009234">
    <property type="term" value="P:menaquinone biosynthetic process"/>
    <property type="evidence" value="ECO:0007669"/>
    <property type="project" value="UniProtKB-KW"/>
</dbReference>
<evidence type="ECO:0000256" key="2">
    <source>
        <dbReference type="ARBA" id="ARBA00023239"/>
    </source>
</evidence>
<dbReference type="InterPro" id="IPR030869">
    <property type="entry name" value="MqnD"/>
</dbReference>
<dbReference type="SUPFAM" id="SSF53850">
    <property type="entry name" value="Periplasmic binding protein-like II"/>
    <property type="match status" value="1"/>
</dbReference>
<dbReference type="GO" id="GO:0016829">
    <property type="term" value="F:lyase activity"/>
    <property type="evidence" value="ECO:0007669"/>
    <property type="project" value="UniProtKB-KW"/>
</dbReference>
<evidence type="ECO:0000256" key="1">
    <source>
        <dbReference type="ARBA" id="ARBA00022428"/>
    </source>
</evidence>